<dbReference type="Proteomes" id="UP001482231">
    <property type="component" value="Unassembled WGS sequence"/>
</dbReference>
<dbReference type="RefSeq" id="WP_347307665.1">
    <property type="nucleotide sequence ID" value="NZ_JBAJEX010000003.1"/>
</dbReference>
<evidence type="ECO:0000313" key="2">
    <source>
        <dbReference type="Proteomes" id="UP001482231"/>
    </source>
</evidence>
<dbReference type="EMBL" id="JBAJEX010000003">
    <property type="protein sequence ID" value="MEO1766553.1"/>
    <property type="molecule type" value="Genomic_DNA"/>
</dbReference>
<name>A0ABV0ED19_9BURK</name>
<gene>
    <name evidence="1" type="ORF">V6E02_04950</name>
</gene>
<comment type="caution">
    <text evidence="1">The sequence shown here is derived from an EMBL/GenBank/DDBJ whole genome shotgun (WGS) entry which is preliminary data.</text>
</comment>
<proteinExistence type="predicted"/>
<evidence type="ECO:0008006" key="3">
    <source>
        <dbReference type="Google" id="ProtNLM"/>
    </source>
</evidence>
<keyword evidence="2" id="KW-1185">Reference proteome</keyword>
<sequence>MALLAEEIVEEWLNRQGYFTIRGIKMGVQEIDLLAVKWNTSGKAECRHVEVQASIRPVSYISQVPKEDQKSGRAANSAKRSQEELEQGVAEWVEKKFRRSDKKALMAKLWGGEWSSELVVNVVKSEEELKLIASHGIKILRLNEIVSSLVKDSFVIGSASGADIVDLIRMGSHVEGGA</sequence>
<protein>
    <recommendedName>
        <fullName evidence="3">DUF4365 domain-containing protein</fullName>
    </recommendedName>
</protein>
<evidence type="ECO:0000313" key="1">
    <source>
        <dbReference type="EMBL" id="MEO1766553.1"/>
    </source>
</evidence>
<organism evidence="1 2">
    <name type="scientific">Thiobacter aerophilum</name>
    <dbReference type="NCBI Taxonomy" id="3121275"/>
    <lineage>
        <taxon>Bacteria</taxon>
        <taxon>Pseudomonadati</taxon>
        <taxon>Pseudomonadota</taxon>
        <taxon>Betaproteobacteria</taxon>
        <taxon>Burkholderiales</taxon>
        <taxon>Thiobacteraceae</taxon>
        <taxon>Thiobacter</taxon>
    </lineage>
</organism>
<accession>A0ABV0ED19</accession>
<reference evidence="1 2" key="1">
    <citation type="submission" date="2024-02" db="EMBL/GenBank/DDBJ databases">
        <title>New thermophilic sulfur-oxidizing bacteria from a hot springs of the Uzon caldera (Kamchatka, Russia).</title>
        <authorList>
            <person name="Dukat A.M."/>
            <person name="Elcheninov A.G."/>
            <person name="Frolov E.N."/>
        </authorList>
    </citation>
    <scope>NUCLEOTIDE SEQUENCE [LARGE SCALE GENOMIC DNA]</scope>
    <source>
        <strain evidence="1 2">AK1</strain>
    </source>
</reference>